<organism evidence="1 2">
    <name type="scientific">Globodera pallida</name>
    <name type="common">Potato cyst nematode worm</name>
    <name type="synonym">Heterodera pallida</name>
    <dbReference type="NCBI Taxonomy" id="36090"/>
    <lineage>
        <taxon>Eukaryota</taxon>
        <taxon>Metazoa</taxon>
        <taxon>Ecdysozoa</taxon>
        <taxon>Nematoda</taxon>
        <taxon>Chromadorea</taxon>
        <taxon>Rhabditida</taxon>
        <taxon>Tylenchina</taxon>
        <taxon>Tylenchomorpha</taxon>
        <taxon>Tylenchoidea</taxon>
        <taxon>Heteroderidae</taxon>
        <taxon>Heteroderinae</taxon>
        <taxon>Globodera</taxon>
    </lineage>
</organism>
<reference evidence="1" key="1">
    <citation type="submission" date="2013-12" db="EMBL/GenBank/DDBJ databases">
        <authorList>
            <person name="Aslett M."/>
        </authorList>
    </citation>
    <scope>NUCLEOTIDE SEQUENCE [LARGE SCALE GENOMIC DNA]</scope>
    <source>
        <strain evidence="1">Lindley</strain>
    </source>
</reference>
<evidence type="ECO:0000313" key="2">
    <source>
        <dbReference type="WBParaSite" id="GPLIN_000124200"/>
    </source>
</evidence>
<reference evidence="2" key="3">
    <citation type="submission" date="2016-06" db="UniProtKB">
        <authorList>
            <consortium name="WormBaseParasite"/>
        </authorList>
    </citation>
    <scope>IDENTIFICATION</scope>
</reference>
<protein>
    <submittedName>
        <fullName evidence="2">C-type lectin domain-containing protein</fullName>
    </submittedName>
</protein>
<dbReference type="Proteomes" id="UP000050741">
    <property type="component" value="Unassembled WGS sequence"/>
</dbReference>
<proteinExistence type="predicted"/>
<accession>A0A183BKW1</accession>
<keyword evidence="1" id="KW-1185">Reference proteome</keyword>
<name>A0A183BKW1_GLOPA</name>
<dbReference type="WBParaSite" id="GPLIN_000124200">
    <property type="protein sequence ID" value="GPLIN_000124200"/>
    <property type="gene ID" value="GPLIN_000124200"/>
</dbReference>
<sequence>MVEQKHRCHGDHRQNNLAQTLNGYANILVLALRLVAFVNSMNAANFIILFDNCFGIVPFELKNNLTGERLEFRCFDEDKWLLVRCPIERDDTKWAKWEKEAVNCNLRNRISMYFDDSEIGDGG</sequence>
<dbReference type="AlphaFoldDB" id="A0A183BKW1"/>
<reference evidence="1" key="2">
    <citation type="submission" date="2014-05" db="EMBL/GenBank/DDBJ databases">
        <title>The genome and life-stage specific transcriptomes of Globodera pallida elucidate key aspects of plant parasitism by a cyst nematode.</title>
        <authorList>
            <person name="Cotton J.A."/>
            <person name="Lilley C.J."/>
            <person name="Jones L.M."/>
            <person name="Kikuchi T."/>
            <person name="Reid A.J."/>
            <person name="Thorpe P."/>
            <person name="Tsai I.J."/>
            <person name="Beasley H."/>
            <person name="Blok V."/>
            <person name="Cock P.J.A."/>
            <person name="Van den Akker S.E."/>
            <person name="Holroyd N."/>
            <person name="Hunt M."/>
            <person name="Mantelin S."/>
            <person name="Naghra H."/>
            <person name="Pain A."/>
            <person name="Palomares-Rius J.E."/>
            <person name="Zarowiecki M."/>
            <person name="Berriman M."/>
            <person name="Jones J.T."/>
            <person name="Urwin P.E."/>
        </authorList>
    </citation>
    <scope>NUCLEOTIDE SEQUENCE [LARGE SCALE GENOMIC DNA]</scope>
    <source>
        <strain evidence="1">Lindley</strain>
    </source>
</reference>
<evidence type="ECO:0000313" key="1">
    <source>
        <dbReference type="Proteomes" id="UP000050741"/>
    </source>
</evidence>